<dbReference type="AlphaFoldDB" id="A0AAD9YSK8"/>
<name>A0AAD9YSK8_COLKA</name>
<dbReference type="Proteomes" id="UP001281614">
    <property type="component" value="Unassembled WGS sequence"/>
</dbReference>
<keyword evidence="2" id="KW-0472">Membrane</keyword>
<evidence type="ECO:0000256" key="1">
    <source>
        <dbReference type="SAM" id="MobiDB-lite"/>
    </source>
</evidence>
<feature type="region of interest" description="Disordered" evidence="1">
    <location>
        <begin position="102"/>
        <end position="136"/>
    </location>
</feature>
<keyword evidence="2" id="KW-0812">Transmembrane</keyword>
<dbReference type="EMBL" id="VYYT01000017">
    <property type="protein sequence ID" value="KAK2777621.1"/>
    <property type="molecule type" value="Genomic_DNA"/>
</dbReference>
<gene>
    <name evidence="3" type="ORF">CKAH01_12004</name>
</gene>
<keyword evidence="4" id="KW-1185">Reference proteome</keyword>
<organism evidence="3 4">
    <name type="scientific">Colletotrichum kahawae</name>
    <name type="common">Coffee berry disease fungus</name>
    <dbReference type="NCBI Taxonomy" id="34407"/>
    <lineage>
        <taxon>Eukaryota</taxon>
        <taxon>Fungi</taxon>
        <taxon>Dikarya</taxon>
        <taxon>Ascomycota</taxon>
        <taxon>Pezizomycotina</taxon>
        <taxon>Sordariomycetes</taxon>
        <taxon>Hypocreomycetidae</taxon>
        <taxon>Glomerellales</taxon>
        <taxon>Glomerellaceae</taxon>
        <taxon>Colletotrichum</taxon>
        <taxon>Colletotrichum gloeosporioides species complex</taxon>
    </lineage>
</organism>
<reference evidence="3" key="1">
    <citation type="submission" date="2023-02" db="EMBL/GenBank/DDBJ databases">
        <title>Colletotrichum kahawae CIFC_Que2 genome sequencing and assembly.</title>
        <authorList>
            <person name="Baroncelli R."/>
        </authorList>
    </citation>
    <scope>NUCLEOTIDE SEQUENCE</scope>
    <source>
        <strain evidence="3">CIFC_Que2</strain>
    </source>
</reference>
<feature type="region of interest" description="Disordered" evidence="1">
    <location>
        <begin position="58"/>
        <end position="87"/>
    </location>
</feature>
<comment type="caution">
    <text evidence="3">The sequence shown here is derived from an EMBL/GenBank/DDBJ whole genome shotgun (WGS) entry which is preliminary data.</text>
</comment>
<sequence length="159" mass="17291">MPVIYNEPLRHLLSARDGDDDSDGGFHMPGTVMAIIIVCVLVFVGGLGLCCCCCRRRKRKGGSGSGKDDGSGNGSNNNGGFDPTKWIKKAVKKTTKKIKKMFMKKNKNKKEKDATANESVPYGQGTHPGFGDNERGYNRLDAQAEEETVGMTSPYGQRN</sequence>
<keyword evidence="2" id="KW-1133">Transmembrane helix</keyword>
<protein>
    <submittedName>
        <fullName evidence="3">Uncharacterized protein</fullName>
    </submittedName>
</protein>
<evidence type="ECO:0000313" key="3">
    <source>
        <dbReference type="EMBL" id="KAK2777621.1"/>
    </source>
</evidence>
<evidence type="ECO:0000256" key="2">
    <source>
        <dbReference type="SAM" id="Phobius"/>
    </source>
</evidence>
<accession>A0AAD9YSK8</accession>
<proteinExistence type="predicted"/>
<evidence type="ECO:0000313" key="4">
    <source>
        <dbReference type="Proteomes" id="UP001281614"/>
    </source>
</evidence>
<feature type="transmembrane region" description="Helical" evidence="2">
    <location>
        <begin position="32"/>
        <end position="54"/>
    </location>
</feature>